<reference evidence="1 2" key="1">
    <citation type="submission" date="2020-02" db="EMBL/GenBank/DDBJ databases">
        <authorList>
            <person name="Ferguson B K."/>
        </authorList>
    </citation>
    <scope>NUCLEOTIDE SEQUENCE [LARGE SCALE GENOMIC DNA]</scope>
</reference>
<evidence type="ECO:0000313" key="2">
    <source>
        <dbReference type="Proteomes" id="UP000479000"/>
    </source>
</evidence>
<organism evidence="1 2">
    <name type="scientific">Nesidiocoris tenuis</name>
    <dbReference type="NCBI Taxonomy" id="355587"/>
    <lineage>
        <taxon>Eukaryota</taxon>
        <taxon>Metazoa</taxon>
        <taxon>Ecdysozoa</taxon>
        <taxon>Arthropoda</taxon>
        <taxon>Hexapoda</taxon>
        <taxon>Insecta</taxon>
        <taxon>Pterygota</taxon>
        <taxon>Neoptera</taxon>
        <taxon>Paraneoptera</taxon>
        <taxon>Hemiptera</taxon>
        <taxon>Heteroptera</taxon>
        <taxon>Panheteroptera</taxon>
        <taxon>Cimicomorpha</taxon>
        <taxon>Miridae</taxon>
        <taxon>Dicyphina</taxon>
        <taxon>Nesidiocoris</taxon>
    </lineage>
</organism>
<dbReference type="AlphaFoldDB" id="A0A6H5HMV0"/>
<name>A0A6H5HMV0_9HEMI</name>
<evidence type="ECO:0000313" key="1">
    <source>
        <dbReference type="EMBL" id="CAB0019679.1"/>
    </source>
</evidence>
<proteinExistence type="predicted"/>
<dbReference type="EMBL" id="CADCXU010034382">
    <property type="protein sequence ID" value="CAB0019679.1"/>
    <property type="molecule type" value="Genomic_DNA"/>
</dbReference>
<gene>
    <name evidence="1" type="ORF">NTEN_LOCUS23374</name>
</gene>
<sequence length="212" mass="24392">MPRPEGFRLSFPYVPVDNNYTEGSTRRLKEHCLNSFHRRRSGEISYLHFVKTATIPMVPYVTTLNFHDISNVHVQVRNWRYEISPLRRRHQYSRETATSSFQSADVARPQQMLLMRADCGNRPRRVDCSRPSGLALTADECANRDICFSLVCKLKVNRSIGTVLKSRIGTELQKKLFLIHIYSESLPEHVSVCPNKTNGASITLDNPIYLPR</sequence>
<protein>
    <submittedName>
        <fullName evidence="1">Uncharacterized protein</fullName>
    </submittedName>
</protein>
<accession>A0A6H5HMV0</accession>
<feature type="non-terminal residue" evidence="1">
    <location>
        <position position="212"/>
    </location>
</feature>
<keyword evidence="2" id="KW-1185">Reference proteome</keyword>
<dbReference type="Proteomes" id="UP000479000">
    <property type="component" value="Unassembled WGS sequence"/>
</dbReference>